<dbReference type="InterPro" id="IPR019772">
    <property type="entry name" value="Ferrochelatase_AS"/>
</dbReference>
<evidence type="ECO:0000256" key="3">
    <source>
        <dbReference type="ARBA" id="ARBA00023004"/>
    </source>
</evidence>
<evidence type="ECO:0000256" key="8">
    <source>
        <dbReference type="RuleBase" id="RU000607"/>
    </source>
</evidence>
<comment type="similarity">
    <text evidence="2 8">Belongs to the ferrochelatase family.</text>
</comment>
<keyword evidence="5 8" id="KW-0456">Lyase</keyword>
<dbReference type="OrthoDB" id="1323at2759"/>
<dbReference type="PROSITE" id="PS00534">
    <property type="entry name" value="FERROCHELATASE"/>
    <property type="match status" value="1"/>
</dbReference>
<protein>
    <recommendedName>
        <fullName evidence="8">Ferrochelatase</fullName>
        <ecNumber evidence="8">4.98.1.1</ecNumber>
    </recommendedName>
</protein>
<dbReference type="CDD" id="cd03411">
    <property type="entry name" value="Ferrochelatase_N"/>
    <property type="match status" value="1"/>
</dbReference>
<evidence type="ECO:0000256" key="7">
    <source>
        <dbReference type="ARBA" id="ARBA00049915"/>
    </source>
</evidence>
<dbReference type="UniPathway" id="UPA00252">
    <property type="reaction ID" value="UER00325"/>
</dbReference>
<evidence type="ECO:0000313" key="9">
    <source>
        <dbReference type="EMBL" id="OAF67456.1"/>
    </source>
</evidence>
<evidence type="ECO:0000256" key="2">
    <source>
        <dbReference type="ARBA" id="ARBA00007718"/>
    </source>
</evidence>
<comment type="subcellular location">
    <subcellularLocation>
        <location evidence="8">Mitochondrion inner membrane</location>
    </subcellularLocation>
</comment>
<dbReference type="EC" id="4.98.1.1" evidence="8"/>
<dbReference type="NCBIfam" id="TIGR00109">
    <property type="entry name" value="hemH"/>
    <property type="match status" value="1"/>
</dbReference>
<dbReference type="CDD" id="cd00419">
    <property type="entry name" value="Ferrochelatase_C"/>
    <property type="match status" value="1"/>
</dbReference>
<comment type="pathway">
    <text evidence="1 8">Porphyrin-containing compound metabolism; protoheme biosynthesis; protoheme from protoporphyrin-IX: step 1/1.</text>
</comment>
<dbReference type="PANTHER" id="PTHR11108">
    <property type="entry name" value="FERROCHELATASE"/>
    <property type="match status" value="1"/>
</dbReference>
<dbReference type="InterPro" id="IPR033659">
    <property type="entry name" value="Ferrochelatase_N"/>
</dbReference>
<dbReference type="InterPro" id="IPR033644">
    <property type="entry name" value="Ferrochelatase_C"/>
</dbReference>
<proteinExistence type="inferred from homology"/>
<sequence length="556" mass="64767">MRTFTGSLLAKIKLKKAEKRYAEIGGSPIYEITKSQGLAMENLINRQDCKFYTAFRYVHPRLEHTLAEMKKDGITDAIAFSQYPQYSCTTTGSSLNEIADFYKTKPSKIKWSAIDTWSINKHFISAWSDIIKNHLLQFDSAVRSEVHLIFSAHSLPINCILKGDPYYNQVSATVYNIMQKLGFKNKFNLSWQSKEGPLKWLAPSTVNIVKNLHSLPSVKYISIIPISFVNDHIETLHELDIEIVEHYNKKSADPRLFRVPSLNTDKNFIRAISEIVTNHIEQRSNKNKVYESLSNYHICIDCKNPRDHQPKILLWKYVDLQCADKLIQKTTTDQIHRYLESESKENFPILKDLLYYAVQFAKNQKYTAAKLSTVSRHKILETYFDNTNNVVKYINELLLCHSIKRPPFCIDLYSQQEILDISTYIMNSYIRNIKLYKYVFTKMIRLDLSITYLNDNIRYETFEISKNELSSTQIDDEMSVSDLTEKDSKASKMESENQEIITNSDDIKLNTMVDTLIQSEMKRLNLIIEDKVKHYEAKMQELIKGKPRNSSKKNKK</sequence>
<dbReference type="Proteomes" id="UP000078046">
    <property type="component" value="Unassembled WGS sequence"/>
</dbReference>
<name>A0A177AZP4_9BILA</name>
<keyword evidence="8" id="KW-0496">Mitochondrion</keyword>
<dbReference type="InterPro" id="IPR001015">
    <property type="entry name" value="Ferrochelatase"/>
</dbReference>
<dbReference type="GO" id="GO:0004325">
    <property type="term" value="F:ferrochelatase activity"/>
    <property type="evidence" value="ECO:0007669"/>
    <property type="project" value="UniProtKB-UniRule"/>
</dbReference>
<dbReference type="SUPFAM" id="SSF53800">
    <property type="entry name" value="Chelatase"/>
    <property type="match status" value="1"/>
</dbReference>
<dbReference type="Pfam" id="PF00762">
    <property type="entry name" value="Ferrochelatase"/>
    <property type="match status" value="1"/>
</dbReference>
<dbReference type="GO" id="GO:0005743">
    <property type="term" value="C:mitochondrial inner membrane"/>
    <property type="evidence" value="ECO:0007669"/>
    <property type="project" value="UniProtKB-SubCell"/>
</dbReference>
<keyword evidence="4 8" id="KW-0350">Heme biosynthesis</keyword>
<dbReference type="AlphaFoldDB" id="A0A177AZP4"/>
<dbReference type="PANTHER" id="PTHR11108:SF1">
    <property type="entry name" value="FERROCHELATASE, MITOCHONDRIAL"/>
    <property type="match status" value="1"/>
</dbReference>
<keyword evidence="6 8" id="KW-0627">Porphyrin biosynthesis</keyword>
<dbReference type="InterPro" id="IPR032727">
    <property type="entry name" value="CLAMP"/>
</dbReference>
<comment type="caution">
    <text evidence="9">The sequence shown here is derived from an EMBL/GenBank/DDBJ whole genome shotgun (WGS) entry which is preliminary data.</text>
</comment>
<dbReference type="Gene3D" id="3.40.50.1400">
    <property type="match status" value="2"/>
</dbReference>
<evidence type="ECO:0000256" key="4">
    <source>
        <dbReference type="ARBA" id="ARBA00023133"/>
    </source>
</evidence>
<keyword evidence="8" id="KW-0999">Mitochondrion inner membrane</keyword>
<dbReference type="EMBL" id="LWCA01000655">
    <property type="protein sequence ID" value="OAF67456.1"/>
    <property type="molecule type" value="Genomic_DNA"/>
</dbReference>
<gene>
    <name evidence="9" type="ORF">A3Q56_04813</name>
</gene>
<evidence type="ECO:0000313" key="10">
    <source>
        <dbReference type="Proteomes" id="UP000078046"/>
    </source>
</evidence>
<evidence type="ECO:0000256" key="5">
    <source>
        <dbReference type="ARBA" id="ARBA00023239"/>
    </source>
</evidence>
<organism evidence="9 10">
    <name type="scientific">Intoshia linei</name>
    <dbReference type="NCBI Taxonomy" id="1819745"/>
    <lineage>
        <taxon>Eukaryota</taxon>
        <taxon>Metazoa</taxon>
        <taxon>Spiralia</taxon>
        <taxon>Lophotrochozoa</taxon>
        <taxon>Mesozoa</taxon>
        <taxon>Orthonectida</taxon>
        <taxon>Rhopaluridae</taxon>
        <taxon>Intoshia</taxon>
    </lineage>
</organism>
<reference evidence="9 10" key="1">
    <citation type="submission" date="2016-04" db="EMBL/GenBank/DDBJ databases">
        <title>The genome of Intoshia linei affirms orthonectids as highly simplified spiralians.</title>
        <authorList>
            <person name="Mikhailov K.V."/>
            <person name="Slusarev G.S."/>
            <person name="Nikitin M.A."/>
            <person name="Logacheva M.D."/>
            <person name="Penin A."/>
            <person name="Aleoshin V."/>
            <person name="Panchin Y.V."/>
        </authorList>
    </citation>
    <scope>NUCLEOTIDE SEQUENCE [LARGE SCALE GENOMIC DNA]</scope>
    <source>
        <strain evidence="9">Intl2013</strain>
        <tissue evidence="9">Whole animal</tissue>
    </source>
</reference>
<evidence type="ECO:0000256" key="1">
    <source>
        <dbReference type="ARBA" id="ARBA00004943"/>
    </source>
</evidence>
<keyword evidence="8" id="KW-0472">Membrane</keyword>
<keyword evidence="3 8" id="KW-0408">Iron</keyword>
<keyword evidence="10" id="KW-1185">Reference proteome</keyword>
<dbReference type="GO" id="GO:0006783">
    <property type="term" value="P:heme biosynthetic process"/>
    <property type="evidence" value="ECO:0007669"/>
    <property type="project" value="UniProtKB-UniRule"/>
</dbReference>
<comment type="function">
    <text evidence="8">Catalyzes the ferrous insertion into protoporphyrin IX.</text>
</comment>
<dbReference type="Pfam" id="PF14769">
    <property type="entry name" value="CLAMP"/>
    <property type="match status" value="1"/>
</dbReference>
<accession>A0A177AZP4</accession>
<evidence type="ECO:0000256" key="6">
    <source>
        <dbReference type="ARBA" id="ARBA00023244"/>
    </source>
</evidence>
<comment type="catalytic activity">
    <reaction evidence="7">
        <text>heme b + 2 H(+) = protoporphyrin IX + Fe(2+)</text>
        <dbReference type="Rhea" id="RHEA:22584"/>
        <dbReference type="ChEBI" id="CHEBI:15378"/>
        <dbReference type="ChEBI" id="CHEBI:29033"/>
        <dbReference type="ChEBI" id="CHEBI:57306"/>
        <dbReference type="ChEBI" id="CHEBI:60344"/>
        <dbReference type="EC" id="4.98.1.1"/>
    </reaction>
    <physiologicalReaction direction="right-to-left" evidence="7">
        <dbReference type="Rhea" id="RHEA:22586"/>
    </physiologicalReaction>
</comment>